<accession>A0AB39UJI5</accession>
<dbReference type="GO" id="GO:0008270">
    <property type="term" value="F:zinc ion binding"/>
    <property type="evidence" value="ECO:0007669"/>
    <property type="project" value="InterPro"/>
</dbReference>
<evidence type="ECO:0000313" key="7">
    <source>
        <dbReference type="EMBL" id="XDS50189.1"/>
    </source>
</evidence>
<comment type="similarity">
    <text evidence="2">Belongs to the zinc-containing alcohol dehydrogenase family. Quinone oxidoreductase subfamily.</text>
</comment>
<dbReference type="EMBL" id="CP129675">
    <property type="protein sequence ID" value="XDS46255.1"/>
    <property type="molecule type" value="Genomic_DNA"/>
</dbReference>
<dbReference type="GO" id="GO:0016491">
    <property type="term" value="F:oxidoreductase activity"/>
    <property type="evidence" value="ECO:0007669"/>
    <property type="project" value="UniProtKB-KW"/>
</dbReference>
<keyword evidence="2" id="KW-0862">Zinc</keyword>
<dbReference type="InterPro" id="IPR011032">
    <property type="entry name" value="GroES-like_sf"/>
</dbReference>
<dbReference type="KEGG" id="bfk:QN062_07260"/>
<evidence type="ECO:0000256" key="3">
    <source>
        <dbReference type="SAM" id="MobiDB-lite"/>
    </source>
</evidence>
<dbReference type="EMBL" id="CP129683">
    <property type="protein sequence ID" value="XDS50189.1"/>
    <property type="molecule type" value="Genomic_DNA"/>
</dbReference>
<dbReference type="RefSeq" id="WP_369341161.1">
    <property type="nucleotide sequence ID" value="NZ_CP129675.1"/>
</dbReference>
<dbReference type="NCBIfam" id="TIGR02817">
    <property type="entry name" value="adh_fam_1"/>
    <property type="match status" value="1"/>
</dbReference>
<dbReference type="EMBL" id="CP129682">
    <property type="protein sequence ID" value="XDS48965.1"/>
    <property type="molecule type" value="Genomic_DNA"/>
</dbReference>
<dbReference type="InterPro" id="IPR036291">
    <property type="entry name" value="NAD(P)-bd_dom_sf"/>
</dbReference>
<evidence type="ECO:0000313" key="5">
    <source>
        <dbReference type="EMBL" id="XDS46255.1"/>
    </source>
</evidence>
<protein>
    <recommendedName>
        <fullName evidence="2">Zinc-type alcohol dehydrogenase-like protein</fullName>
    </recommendedName>
</protein>
<dbReference type="PANTHER" id="PTHR44154">
    <property type="entry name" value="QUINONE OXIDOREDUCTASE"/>
    <property type="match status" value="1"/>
</dbReference>
<dbReference type="InterPro" id="IPR013154">
    <property type="entry name" value="ADH-like_N"/>
</dbReference>
<gene>
    <name evidence="7" type="ORF">QN062_07260</name>
    <name evidence="6" type="ORF">QN216_01455</name>
    <name evidence="5" type="ORF">QN217_09000</name>
</gene>
<dbReference type="Pfam" id="PF13602">
    <property type="entry name" value="ADH_zinc_N_2"/>
    <property type="match status" value="1"/>
</dbReference>
<dbReference type="AlphaFoldDB" id="A0AB39UJI5"/>
<name>A0AB39UJI5_9BIFI</name>
<feature type="region of interest" description="Disordered" evidence="3">
    <location>
        <begin position="1"/>
        <end position="30"/>
    </location>
</feature>
<dbReference type="CDD" id="cd08252">
    <property type="entry name" value="AL_MDR"/>
    <property type="match status" value="1"/>
</dbReference>
<evidence type="ECO:0000259" key="4">
    <source>
        <dbReference type="SMART" id="SM00829"/>
    </source>
</evidence>
<reference evidence="6" key="1">
    <citation type="submission" date="2023-07" db="EMBL/GenBank/DDBJ databases">
        <title>Bifidobacterium aquikefiriaerophilum sp. nov. and Bifidobacterium eccum sp. nov., isolated from water kefir.</title>
        <authorList>
            <person name="Breselge S."/>
            <person name="Bellassi P."/>
            <person name="Barcenilla C."/>
            <person name="Alvarez-Ordonez A."/>
            <person name="Morelli L."/>
            <person name="Cotter P.D."/>
        </authorList>
    </citation>
    <scope>NUCLEOTIDE SEQUENCE</scope>
    <source>
        <strain evidence="7">WK012_4_13</strain>
        <strain evidence="6">WK013_4_14</strain>
        <strain evidence="5">WK048_4_13</strain>
    </source>
</reference>
<evidence type="ECO:0000256" key="2">
    <source>
        <dbReference type="RuleBase" id="RU364000"/>
    </source>
</evidence>
<organism evidence="6">
    <name type="scientific">Bifidobacterium fermentum</name>
    <dbReference type="NCBI Taxonomy" id="3059035"/>
    <lineage>
        <taxon>Bacteria</taxon>
        <taxon>Bacillati</taxon>
        <taxon>Actinomycetota</taxon>
        <taxon>Actinomycetes</taxon>
        <taxon>Bifidobacteriales</taxon>
        <taxon>Bifidobacteriaceae</taxon>
        <taxon>Bifidobacterium</taxon>
    </lineage>
</organism>
<keyword evidence="2" id="KW-0560">Oxidoreductase</keyword>
<proteinExistence type="inferred from homology"/>
<evidence type="ECO:0000313" key="6">
    <source>
        <dbReference type="EMBL" id="XDS48965.1"/>
    </source>
</evidence>
<dbReference type="Gene3D" id="3.40.50.720">
    <property type="entry name" value="NAD(P)-binding Rossmann-like Domain"/>
    <property type="match status" value="1"/>
</dbReference>
<dbReference type="SUPFAM" id="SSF50129">
    <property type="entry name" value="GroES-like"/>
    <property type="match status" value="1"/>
</dbReference>
<evidence type="ECO:0000256" key="1">
    <source>
        <dbReference type="ARBA" id="ARBA00022857"/>
    </source>
</evidence>
<keyword evidence="2" id="KW-0479">Metal-binding</keyword>
<dbReference type="Pfam" id="PF08240">
    <property type="entry name" value="ADH_N"/>
    <property type="match status" value="1"/>
</dbReference>
<keyword evidence="1" id="KW-0521">NADP</keyword>
<dbReference type="SUPFAM" id="SSF51735">
    <property type="entry name" value="NAD(P)-binding Rossmann-fold domains"/>
    <property type="match status" value="1"/>
</dbReference>
<dbReference type="InterPro" id="IPR051603">
    <property type="entry name" value="Zinc-ADH_QOR/CCCR"/>
</dbReference>
<dbReference type="InterPro" id="IPR014182">
    <property type="entry name" value="ADH_Zn_typ-1"/>
</dbReference>
<dbReference type="InterPro" id="IPR020843">
    <property type="entry name" value="ER"/>
</dbReference>
<dbReference type="SMART" id="SM00829">
    <property type="entry name" value="PKS_ER"/>
    <property type="match status" value="1"/>
</dbReference>
<dbReference type="Gene3D" id="3.90.180.10">
    <property type="entry name" value="Medium-chain alcohol dehydrogenases, catalytic domain"/>
    <property type="match status" value="1"/>
</dbReference>
<feature type="domain" description="Enoyl reductase (ER)" evidence="4">
    <location>
        <begin position="16"/>
        <end position="348"/>
    </location>
</feature>
<dbReference type="PANTHER" id="PTHR44154:SF1">
    <property type="entry name" value="QUINONE OXIDOREDUCTASE"/>
    <property type="match status" value="1"/>
</dbReference>
<sequence length="355" mass="38457">MAEESEMSAVVTFEGGSADNPKSLSDAMVARPKSPRGRDILVRIHAISVNPVDTKIRASANATSPSSSPLILGWDAVGEVVETGPDASFFSVGDRVWYAGDVTRQGSYAAYELVDERIVGHAPATLDDAHAAAMPLTGITAWEALFDKLRVDRTPASNDGGDDRQSLLVVGAAGGVGSMVIQLAHALTSLRIIALASREESRRWALDMGADDVVDYRDDDVAAKIQDIAPNGIDWAFSAYSKGNIGLFNAVMRPFGEIVAIDDEKNLDWYSLKDKALSWHWEFMFARPKHHADDMIRQHDILEKIAELVDSGAVRSTMTMNLSPVDAGTLRKAHGMVEGGHMVGKVTLSRDDRVR</sequence>